<dbReference type="EMBL" id="ADBL01002637">
    <property type="status" value="NOT_ANNOTATED_CDS"/>
    <property type="molecule type" value="Genomic_DNA"/>
</dbReference>
<feature type="compositionally biased region" description="Basic residues" evidence="1">
    <location>
        <begin position="28"/>
        <end position="38"/>
    </location>
</feature>
<dbReference type="EMBL" id="GL876977">
    <property type="protein sequence ID" value="KLU91723.1"/>
    <property type="molecule type" value="Genomic_DNA"/>
</dbReference>
<keyword evidence="4" id="KW-1185">Reference proteome</keyword>
<sequence length="731" mass="80898">MFVQSPERMASRSRSPSPAWENDTHITIRGRPRTKSRSPPRDDVALPAPAAARPSSSQQQGRSRPPYGRGSSSGYSVTNNLLAPPPQRHEDIRRKIHDLLGGKPPRGAASVSRPIDYRYDQDDDQQWYDYDGESDSSSQGRGGGEREETPPASPEGRTATFHLDPLSPQDMTVHMSLPVGDDVEGVLEEFSRLRRLGRFSDALELFGREQLGHLIDNRYVLLQYGQCLFEAGWVGELGRLAEQQATRPERDALGISWSLLKWMAEVETPPLDEQRNILEAGMVMLRSRWPALDSTEMNILCAIVSQSTAFVGCFSPDDWGALYEHLIDEGMVWEFRDLVQSIPLTHWAPLLRSDGRSAGSGYSAATAGDRVPEQLFRRWNGGGDDDDLGSLEESTLFALLDVSTTLCLLAMKEADSDARAERWLRIARRHAAELTSRDEGHMVSRPYLRWVIAGVFKTDYRSWECRGQYTFGGTLRQGSFAVSAKLFPFFTPVIYIPSSDEAPEWQPLCRRPDAATVEAVKAVLRAAKEMGDQRVQAGCLHELMHQRAEEANDVMRALHELWTLAGFIEYGPSSVAGTRRQSVEERGAEPPGFYVPRRGRSSGTSATRQKQGTRSDRDSRYFDESRAASPLIPRPESADLPPILETSEPRPELEHGDDWDETQSGRAGSGEAGPGSRRNGRVNFQGDGTEEGRSADRPSGTASSVEPQSEQVSSAAGAESSRVPLEDEAAG</sequence>
<organism evidence="3 4">
    <name type="scientific">Magnaporthiopsis poae (strain ATCC 64411 / 73-15)</name>
    <name type="common">Kentucky bluegrass fungus</name>
    <name type="synonym">Magnaporthe poae</name>
    <dbReference type="NCBI Taxonomy" id="644358"/>
    <lineage>
        <taxon>Eukaryota</taxon>
        <taxon>Fungi</taxon>
        <taxon>Dikarya</taxon>
        <taxon>Ascomycota</taxon>
        <taxon>Pezizomycotina</taxon>
        <taxon>Sordariomycetes</taxon>
        <taxon>Sordariomycetidae</taxon>
        <taxon>Magnaporthales</taxon>
        <taxon>Magnaporthaceae</taxon>
        <taxon>Magnaporthiopsis</taxon>
    </lineage>
</organism>
<feature type="compositionally biased region" description="Low complexity" evidence="1">
    <location>
        <begin position="47"/>
        <end position="76"/>
    </location>
</feature>
<dbReference type="STRING" id="644358.A0A0C4EC27"/>
<feature type="region of interest" description="Disordered" evidence="1">
    <location>
        <begin position="578"/>
        <end position="731"/>
    </location>
</feature>
<feature type="compositionally biased region" description="Basic and acidic residues" evidence="1">
    <location>
        <begin position="647"/>
        <end position="656"/>
    </location>
</feature>
<feature type="compositionally biased region" description="Basic and acidic residues" evidence="1">
    <location>
        <begin position="613"/>
        <end position="626"/>
    </location>
</feature>
<dbReference type="VEuPathDB" id="FungiDB:MAPG_10240"/>
<dbReference type="EMBL" id="ADBL01002636">
    <property type="status" value="NOT_ANNOTATED_CDS"/>
    <property type="molecule type" value="Genomic_DNA"/>
</dbReference>
<dbReference type="AlphaFoldDB" id="A0A0C4EC27"/>
<reference evidence="3" key="4">
    <citation type="journal article" date="2015" name="G3 (Bethesda)">
        <title>Genome sequences of three phytopathogenic species of the Magnaporthaceae family of fungi.</title>
        <authorList>
            <person name="Okagaki L.H."/>
            <person name="Nunes C.C."/>
            <person name="Sailsbery J."/>
            <person name="Clay B."/>
            <person name="Brown D."/>
            <person name="John T."/>
            <person name="Oh Y."/>
            <person name="Young N."/>
            <person name="Fitzgerald M."/>
            <person name="Haas B.J."/>
            <person name="Zeng Q."/>
            <person name="Young S."/>
            <person name="Adiconis X."/>
            <person name="Fan L."/>
            <person name="Levin J.Z."/>
            <person name="Mitchell T.K."/>
            <person name="Okubara P.A."/>
            <person name="Farman M.L."/>
            <person name="Kohn L.M."/>
            <person name="Birren B."/>
            <person name="Ma L.-J."/>
            <person name="Dean R.A."/>
        </authorList>
    </citation>
    <scope>NUCLEOTIDE SEQUENCE</scope>
    <source>
        <strain evidence="3">ATCC 64411 / 73-15</strain>
    </source>
</reference>
<name>A0A0C4EC27_MAGP6</name>
<dbReference type="EnsemblFungi" id="MAPG_10240T0">
    <property type="protein sequence ID" value="MAPG_10240T0"/>
    <property type="gene ID" value="MAPG_10240"/>
</dbReference>
<proteinExistence type="predicted"/>
<feature type="compositionally biased region" description="Basic and acidic residues" evidence="1">
    <location>
        <begin position="87"/>
        <end position="100"/>
    </location>
</feature>
<dbReference type="Proteomes" id="UP000011715">
    <property type="component" value="Unassembled WGS sequence"/>
</dbReference>
<gene>
    <name evidence="2" type="ORF">MAPG_10240</name>
</gene>
<evidence type="ECO:0000256" key="1">
    <source>
        <dbReference type="SAM" id="MobiDB-lite"/>
    </source>
</evidence>
<feature type="compositionally biased region" description="Low complexity" evidence="1">
    <location>
        <begin position="702"/>
        <end position="715"/>
    </location>
</feature>
<evidence type="ECO:0000313" key="3">
    <source>
        <dbReference type="EnsemblFungi" id="MAPG_10240T0"/>
    </source>
</evidence>
<evidence type="ECO:0000313" key="2">
    <source>
        <dbReference type="EMBL" id="KLU91723.1"/>
    </source>
</evidence>
<protein>
    <submittedName>
        <fullName evidence="2 3">Uncharacterized protein</fullName>
    </submittedName>
</protein>
<reference evidence="2" key="2">
    <citation type="submission" date="2010-05" db="EMBL/GenBank/DDBJ databases">
        <title>The Genome Sequence of Magnaporthe poae strain ATCC 64411.</title>
        <authorList>
            <consortium name="The Broad Institute Genome Sequencing Platform"/>
            <consortium name="Broad Institute Genome Sequencing Center for Infectious Disease"/>
            <person name="Ma L.-J."/>
            <person name="Dead R."/>
            <person name="Young S."/>
            <person name="Zeng Q."/>
            <person name="Koehrsen M."/>
            <person name="Alvarado L."/>
            <person name="Berlin A."/>
            <person name="Chapman S.B."/>
            <person name="Chen Z."/>
            <person name="Freedman E."/>
            <person name="Gellesch M."/>
            <person name="Goldberg J."/>
            <person name="Griggs A."/>
            <person name="Gujja S."/>
            <person name="Heilman E.R."/>
            <person name="Heiman D."/>
            <person name="Hepburn T."/>
            <person name="Howarth C."/>
            <person name="Jen D."/>
            <person name="Larson L."/>
            <person name="Mehta T."/>
            <person name="Neiman D."/>
            <person name="Pearson M."/>
            <person name="Roberts A."/>
            <person name="Saif S."/>
            <person name="Shea T."/>
            <person name="Shenoy N."/>
            <person name="Sisk P."/>
            <person name="Stolte C."/>
            <person name="Sykes S."/>
            <person name="Walk T."/>
            <person name="White J."/>
            <person name="Yandava C."/>
            <person name="Haas B."/>
            <person name="Nusbaum C."/>
            <person name="Birren B."/>
        </authorList>
    </citation>
    <scope>NUCLEOTIDE SEQUENCE</scope>
    <source>
        <strain evidence="2">ATCC 64411</strain>
    </source>
</reference>
<accession>A0A0C4EC27</accession>
<dbReference type="eggNOG" id="ENOG502SQ5Q">
    <property type="taxonomic scope" value="Eukaryota"/>
</dbReference>
<evidence type="ECO:0000313" key="4">
    <source>
        <dbReference type="Proteomes" id="UP000011715"/>
    </source>
</evidence>
<dbReference type="OrthoDB" id="4838614at2759"/>
<feature type="region of interest" description="Disordered" evidence="1">
    <location>
        <begin position="1"/>
        <end position="167"/>
    </location>
</feature>
<feature type="compositionally biased region" description="Acidic residues" evidence="1">
    <location>
        <begin position="121"/>
        <end position="134"/>
    </location>
</feature>
<reference evidence="2" key="3">
    <citation type="submission" date="2011-03" db="EMBL/GenBank/DDBJ databases">
        <title>Annotation of Magnaporthe poae ATCC 64411.</title>
        <authorList>
            <person name="Ma L.-J."/>
            <person name="Dead R."/>
            <person name="Young S.K."/>
            <person name="Zeng Q."/>
            <person name="Gargeya S."/>
            <person name="Fitzgerald M."/>
            <person name="Haas B."/>
            <person name="Abouelleil A."/>
            <person name="Alvarado L."/>
            <person name="Arachchi H.M."/>
            <person name="Berlin A."/>
            <person name="Brown A."/>
            <person name="Chapman S.B."/>
            <person name="Chen Z."/>
            <person name="Dunbar C."/>
            <person name="Freedman E."/>
            <person name="Gearin G."/>
            <person name="Gellesch M."/>
            <person name="Goldberg J."/>
            <person name="Griggs A."/>
            <person name="Gujja S."/>
            <person name="Heiman D."/>
            <person name="Howarth C."/>
            <person name="Larson L."/>
            <person name="Lui A."/>
            <person name="MacDonald P.J.P."/>
            <person name="Mehta T."/>
            <person name="Montmayeur A."/>
            <person name="Murphy C."/>
            <person name="Neiman D."/>
            <person name="Pearson M."/>
            <person name="Priest M."/>
            <person name="Roberts A."/>
            <person name="Saif S."/>
            <person name="Shea T."/>
            <person name="Shenoy N."/>
            <person name="Sisk P."/>
            <person name="Stolte C."/>
            <person name="Sykes S."/>
            <person name="Yandava C."/>
            <person name="Wortman J."/>
            <person name="Nusbaum C."/>
            <person name="Birren B."/>
        </authorList>
    </citation>
    <scope>NUCLEOTIDE SEQUENCE</scope>
    <source>
        <strain evidence="2">ATCC 64411</strain>
    </source>
</reference>
<feature type="compositionally biased region" description="Low complexity" evidence="1">
    <location>
        <begin position="1"/>
        <end position="18"/>
    </location>
</feature>
<reference evidence="3" key="5">
    <citation type="submission" date="2015-06" db="UniProtKB">
        <authorList>
            <consortium name="EnsemblFungi"/>
        </authorList>
    </citation>
    <scope>IDENTIFICATION</scope>
    <source>
        <strain evidence="3">ATCC 64411</strain>
    </source>
</reference>
<reference evidence="4" key="1">
    <citation type="submission" date="2010-05" db="EMBL/GenBank/DDBJ databases">
        <title>The genome sequence of Magnaporthe poae strain ATCC 64411.</title>
        <authorList>
            <person name="Ma L.-J."/>
            <person name="Dead R."/>
            <person name="Young S."/>
            <person name="Zeng Q."/>
            <person name="Koehrsen M."/>
            <person name="Alvarado L."/>
            <person name="Berlin A."/>
            <person name="Chapman S.B."/>
            <person name="Chen Z."/>
            <person name="Freedman E."/>
            <person name="Gellesch M."/>
            <person name="Goldberg J."/>
            <person name="Griggs A."/>
            <person name="Gujja S."/>
            <person name="Heilman E.R."/>
            <person name="Heiman D."/>
            <person name="Hepburn T."/>
            <person name="Howarth C."/>
            <person name="Jen D."/>
            <person name="Larson L."/>
            <person name="Mehta T."/>
            <person name="Neiman D."/>
            <person name="Pearson M."/>
            <person name="Roberts A."/>
            <person name="Saif S."/>
            <person name="Shea T."/>
            <person name="Shenoy N."/>
            <person name="Sisk P."/>
            <person name="Stolte C."/>
            <person name="Sykes S."/>
            <person name="Walk T."/>
            <person name="White J."/>
            <person name="Yandava C."/>
            <person name="Haas B."/>
            <person name="Nusbaum C."/>
            <person name="Birren B."/>
        </authorList>
    </citation>
    <scope>NUCLEOTIDE SEQUENCE [LARGE SCALE GENOMIC DNA]</scope>
    <source>
        <strain evidence="4">ATCC 64411 / 73-15</strain>
    </source>
</reference>